<reference evidence="1 2" key="1">
    <citation type="submission" date="2018-07" db="EMBL/GenBank/DDBJ databases">
        <title>Leeuwenhoekiella genomics.</title>
        <authorList>
            <person name="Tahon G."/>
            <person name="Willems A."/>
        </authorList>
    </citation>
    <scope>NUCLEOTIDE SEQUENCE [LARGE SCALE GENOMIC DNA]</scope>
    <source>
        <strain evidence="1 2">LMG 29608</strain>
    </source>
</reference>
<organism evidence="1 2">
    <name type="scientific">Leeuwenhoekiella polynyae</name>
    <dbReference type="NCBI Taxonomy" id="1550906"/>
    <lineage>
        <taxon>Bacteria</taxon>
        <taxon>Pseudomonadati</taxon>
        <taxon>Bacteroidota</taxon>
        <taxon>Flavobacteriia</taxon>
        <taxon>Flavobacteriales</taxon>
        <taxon>Flavobacteriaceae</taxon>
        <taxon>Leeuwenhoekiella</taxon>
    </lineage>
</organism>
<accession>A0A4Q0NVX6</accession>
<dbReference type="AlphaFoldDB" id="A0A4Q0NVX6"/>
<evidence type="ECO:0008006" key="3">
    <source>
        <dbReference type="Google" id="ProtNLM"/>
    </source>
</evidence>
<evidence type="ECO:0000313" key="1">
    <source>
        <dbReference type="EMBL" id="RXG15754.1"/>
    </source>
</evidence>
<dbReference type="RefSeq" id="WP_128766588.1">
    <property type="nucleotide sequence ID" value="NZ_JBHUOO010000022.1"/>
</dbReference>
<gene>
    <name evidence="1" type="ORF">DSM02_3295</name>
</gene>
<keyword evidence="2" id="KW-1185">Reference proteome</keyword>
<dbReference type="OrthoDB" id="1308554at2"/>
<sequence length="578" mass="67106">MDKGTYLDIKTFFEYTDTQAFSDKKYHVADQVLINSKNLTWESAAISNVNFIQPVVVSNVDIKSGLAFYNCNFEGGIIFRGVTCLEFDVEKSKAKCSLYFSNCQMQHFTMSENCHFKRNVRIENNSEVELLKLFQSKVEETGFYFDRSKSIKFFQLEGFIGSFKISNSTFEDMVRFESHAGEISLVKSVFKKSIQIWNLSSRQLIFNDNTFEDTVKVTASRIASWSIIGDVFQKEIKYENFDRGGQIKECYLNGLYISQAKFIEGADIRGRGLTIDKITLPITSDLKGVLRIQNWHVAELDISGINQNLKLLLCQMYIRTLKMIEFTNYADVTFERCQAENELLKTKLVNSSAIVMAHNDLGATKFIEMDFRSFITINVENTSFDGIKCSNVNWFDDSQLVMGFPNNNTPKAYRTRREIYRQIKHALKSQGNQIDSLLFQAREMRAHRAELKSSKIYGYNDRLIMTVNMTNNYGLDWFKPFWIVSLITLGFYFVELPFFSDKLEYSLATSWEEVKITWSECFGHFNVYWQMFNPARKFEAVYGSGRSASLYFLDLFHRLVLGVFIFQIIRAFRKFSGK</sequence>
<comment type="caution">
    <text evidence="1">The sequence shown here is derived from an EMBL/GenBank/DDBJ whole genome shotgun (WGS) entry which is preliminary data.</text>
</comment>
<protein>
    <recommendedName>
        <fullName evidence="3">Pentapeptide repeat protein</fullName>
    </recommendedName>
</protein>
<dbReference type="Proteomes" id="UP000289859">
    <property type="component" value="Unassembled WGS sequence"/>
</dbReference>
<proteinExistence type="predicted"/>
<name>A0A4Q0NVX6_9FLAO</name>
<dbReference type="EMBL" id="QOVK01000020">
    <property type="protein sequence ID" value="RXG15754.1"/>
    <property type="molecule type" value="Genomic_DNA"/>
</dbReference>
<evidence type="ECO:0000313" key="2">
    <source>
        <dbReference type="Proteomes" id="UP000289859"/>
    </source>
</evidence>